<feature type="transmembrane region" description="Helical" evidence="1">
    <location>
        <begin position="101"/>
        <end position="118"/>
    </location>
</feature>
<sequence length="191" mass="21054">MVVVVGGAGTVMAAVVMLLFPATGKGTFGPWFPLVEKANHERSSDREGSVVEDPLRRRAPLVPYWKVRRWGIKRGLPVSDFCSGETPTSVVLISLVERERMFGLFLVFTGVFVGLALDRSSMRRRSIMVAGSLFFWPVVNRGKEGGQHCSHRTRGGVLVAPIERKVGRREVVASLFSLGINTPRCVSEQPM</sequence>
<name>A0AA35ZLX4_LACSI</name>
<dbReference type="AlphaFoldDB" id="A0AA35ZLX4"/>
<gene>
    <name evidence="2" type="ORF">LSALG_LOCUS33851</name>
</gene>
<dbReference type="EMBL" id="OX465083">
    <property type="protein sequence ID" value="CAI9294891.1"/>
    <property type="molecule type" value="Genomic_DNA"/>
</dbReference>
<proteinExistence type="predicted"/>
<dbReference type="Proteomes" id="UP001177003">
    <property type="component" value="Chromosome 7"/>
</dbReference>
<evidence type="ECO:0000256" key="1">
    <source>
        <dbReference type="SAM" id="Phobius"/>
    </source>
</evidence>
<keyword evidence="3" id="KW-1185">Reference proteome</keyword>
<keyword evidence="1" id="KW-1133">Transmembrane helix</keyword>
<evidence type="ECO:0000313" key="3">
    <source>
        <dbReference type="Proteomes" id="UP001177003"/>
    </source>
</evidence>
<evidence type="ECO:0000313" key="2">
    <source>
        <dbReference type="EMBL" id="CAI9294891.1"/>
    </source>
</evidence>
<accession>A0AA35ZLX4</accession>
<reference evidence="2" key="1">
    <citation type="submission" date="2023-04" db="EMBL/GenBank/DDBJ databases">
        <authorList>
            <person name="Vijverberg K."/>
            <person name="Xiong W."/>
            <person name="Schranz E."/>
        </authorList>
    </citation>
    <scope>NUCLEOTIDE SEQUENCE</scope>
</reference>
<keyword evidence="1" id="KW-0812">Transmembrane</keyword>
<organism evidence="2 3">
    <name type="scientific">Lactuca saligna</name>
    <name type="common">Willowleaf lettuce</name>
    <dbReference type="NCBI Taxonomy" id="75948"/>
    <lineage>
        <taxon>Eukaryota</taxon>
        <taxon>Viridiplantae</taxon>
        <taxon>Streptophyta</taxon>
        <taxon>Embryophyta</taxon>
        <taxon>Tracheophyta</taxon>
        <taxon>Spermatophyta</taxon>
        <taxon>Magnoliopsida</taxon>
        <taxon>eudicotyledons</taxon>
        <taxon>Gunneridae</taxon>
        <taxon>Pentapetalae</taxon>
        <taxon>asterids</taxon>
        <taxon>campanulids</taxon>
        <taxon>Asterales</taxon>
        <taxon>Asteraceae</taxon>
        <taxon>Cichorioideae</taxon>
        <taxon>Cichorieae</taxon>
        <taxon>Lactucinae</taxon>
        <taxon>Lactuca</taxon>
    </lineage>
</organism>
<protein>
    <submittedName>
        <fullName evidence="2">Uncharacterized protein</fullName>
    </submittedName>
</protein>
<keyword evidence="1" id="KW-0472">Membrane</keyword>